<reference evidence="1 2" key="1">
    <citation type="submission" date="2015-06" db="EMBL/GenBank/DDBJ databases">
        <title>Draft genome sequence of Streptomyces leeuwenhoekii C58, which produces the novel lasso peptide, chaxapeptin.</title>
        <authorList>
            <person name="Yi Y."/>
            <person name="Hai D."/>
            <person name="Jaspars M."/>
            <person name="Sheng H."/>
            <person name="Rateb M.E."/>
            <person name="Bull A."/>
            <person name="Goodfellow M."/>
            <person name="Asenjo J.A."/>
            <person name="Ebel R."/>
        </authorList>
    </citation>
    <scope>NUCLEOTIDE SEQUENCE [LARGE SCALE GENOMIC DNA]</scope>
    <source>
        <strain evidence="1 2">C58</strain>
    </source>
</reference>
<name>A0ABR5HTV9_STRLW</name>
<sequence>MSGGFNVEQSALHAYAKAVEAAAGRIDAIRGRTQQLELTQQAFGKLPQSDDLKADYDTQRQESGNDLMDAVETLNSTAEALRDSADAYEVTENENRDIVGGGR</sequence>
<organism evidence="1 2">
    <name type="scientific">Streptomyces leeuwenhoekii</name>
    <dbReference type="NCBI Taxonomy" id="1437453"/>
    <lineage>
        <taxon>Bacteria</taxon>
        <taxon>Bacillati</taxon>
        <taxon>Actinomycetota</taxon>
        <taxon>Actinomycetes</taxon>
        <taxon>Kitasatosporales</taxon>
        <taxon>Streptomycetaceae</taxon>
        <taxon>Streptomyces</taxon>
    </lineage>
</organism>
<dbReference type="Gene3D" id="1.10.287.1060">
    <property type="entry name" value="ESAT-6-like"/>
    <property type="match status" value="1"/>
</dbReference>
<dbReference type="RefSeq" id="WP_048573799.1">
    <property type="nucleotide sequence ID" value="NZ_LFEH01000101.1"/>
</dbReference>
<evidence type="ECO:0000313" key="1">
    <source>
        <dbReference type="EMBL" id="KMS73407.1"/>
    </source>
</evidence>
<accession>A0ABR5HTV9</accession>
<dbReference type="EMBL" id="LFEH01000101">
    <property type="protein sequence ID" value="KMS73407.1"/>
    <property type="molecule type" value="Genomic_DNA"/>
</dbReference>
<evidence type="ECO:0000313" key="2">
    <source>
        <dbReference type="Proteomes" id="UP000037274"/>
    </source>
</evidence>
<proteinExistence type="predicted"/>
<dbReference type="Proteomes" id="UP000037274">
    <property type="component" value="Unassembled WGS sequence"/>
</dbReference>
<gene>
    <name evidence="1" type="ORF">ACH49_23075</name>
</gene>
<comment type="caution">
    <text evidence="1">The sequence shown here is derived from an EMBL/GenBank/DDBJ whole genome shotgun (WGS) entry which is preliminary data.</text>
</comment>
<protein>
    <submittedName>
        <fullName evidence="1">Uncharacterized protein</fullName>
    </submittedName>
</protein>
<keyword evidence="2" id="KW-1185">Reference proteome</keyword>